<accession>I0V1H5</accession>
<protein>
    <recommendedName>
        <fullName evidence="5">Transmembrane protein</fullName>
    </recommendedName>
</protein>
<feature type="transmembrane region" description="Helical" evidence="2">
    <location>
        <begin position="70"/>
        <end position="88"/>
    </location>
</feature>
<dbReference type="STRING" id="882086.SacxiDRAFT_1736"/>
<dbReference type="EMBL" id="JH636049">
    <property type="protein sequence ID" value="EID53978.1"/>
    <property type="molecule type" value="Genomic_DNA"/>
</dbReference>
<feature type="transmembrane region" description="Helical" evidence="2">
    <location>
        <begin position="25"/>
        <end position="50"/>
    </location>
</feature>
<evidence type="ECO:0000313" key="3">
    <source>
        <dbReference type="EMBL" id="EID53978.1"/>
    </source>
</evidence>
<gene>
    <name evidence="3" type="ORF">SacxiDRAFT_1736</name>
</gene>
<dbReference type="Proteomes" id="UP000004691">
    <property type="component" value="Unassembled WGS sequence"/>
</dbReference>
<dbReference type="eggNOG" id="ENOG502ZNYM">
    <property type="taxonomic scope" value="Bacteria"/>
</dbReference>
<evidence type="ECO:0000313" key="4">
    <source>
        <dbReference type="Proteomes" id="UP000004691"/>
    </source>
</evidence>
<sequence length="122" mass="13286">MTRREKLPAVTDAADSDRLHQPWRLAVAAVEAVLALAAGWAATWCWRAAVTPVTVHADDGTELVSHVYEGSWVGLAFASAAVAGVLLVDGSRQTVLGVRTRRRRRRRPSRRAMTADTPADTR</sequence>
<dbReference type="OrthoDB" id="3556897at2"/>
<keyword evidence="4" id="KW-1185">Reference proteome</keyword>
<feature type="region of interest" description="Disordered" evidence="1">
    <location>
        <begin position="98"/>
        <end position="122"/>
    </location>
</feature>
<keyword evidence="2" id="KW-1133">Transmembrane helix</keyword>
<feature type="compositionally biased region" description="Basic residues" evidence="1">
    <location>
        <begin position="99"/>
        <end position="110"/>
    </location>
</feature>
<proteinExistence type="predicted"/>
<evidence type="ECO:0000256" key="1">
    <source>
        <dbReference type="SAM" id="MobiDB-lite"/>
    </source>
</evidence>
<keyword evidence="2" id="KW-0472">Membrane</keyword>
<name>I0V1H5_9PSEU</name>
<evidence type="ECO:0008006" key="5">
    <source>
        <dbReference type="Google" id="ProtNLM"/>
    </source>
</evidence>
<organism evidence="3 4">
    <name type="scientific">Saccharomonospora xinjiangensis XJ-54</name>
    <dbReference type="NCBI Taxonomy" id="882086"/>
    <lineage>
        <taxon>Bacteria</taxon>
        <taxon>Bacillati</taxon>
        <taxon>Actinomycetota</taxon>
        <taxon>Actinomycetes</taxon>
        <taxon>Pseudonocardiales</taxon>
        <taxon>Pseudonocardiaceae</taxon>
        <taxon>Saccharomonospora</taxon>
    </lineage>
</organism>
<dbReference type="HOGENOM" id="CLU_153016_0_1_11"/>
<dbReference type="AlphaFoldDB" id="I0V1H5"/>
<evidence type="ECO:0000256" key="2">
    <source>
        <dbReference type="SAM" id="Phobius"/>
    </source>
</evidence>
<keyword evidence="2" id="KW-0812">Transmembrane</keyword>
<reference evidence="3 4" key="1">
    <citation type="submission" date="2012-01" db="EMBL/GenBank/DDBJ databases">
        <title>Improved High-Quality Draft sequence of Saccharomonospora xinjiangensis XJ-54.</title>
        <authorList>
            <consortium name="US DOE Joint Genome Institute"/>
            <person name="Lucas S."/>
            <person name="Han J."/>
            <person name="Lapidus A."/>
            <person name="Cheng J.-F."/>
            <person name="Goodwin L."/>
            <person name="Pitluck S."/>
            <person name="Peters L."/>
            <person name="Mikhailova N."/>
            <person name="Teshima H."/>
            <person name="Detter J.C."/>
            <person name="Han C."/>
            <person name="Tapia R."/>
            <person name="Land M."/>
            <person name="Hauser L."/>
            <person name="Kyrpides N."/>
            <person name="Ivanova N."/>
            <person name="Pagani I."/>
            <person name="Brambilla E.-M."/>
            <person name="Klenk H.-P."/>
            <person name="Woyke T."/>
        </authorList>
    </citation>
    <scope>NUCLEOTIDE SEQUENCE [LARGE SCALE GENOMIC DNA]</scope>
    <source>
        <strain evidence="3 4">XJ-54</strain>
    </source>
</reference>